<name>A0A431V9D0_9PROT</name>
<sequence length="81" mass="8740">ADDMGLGKTVQALAHLLIEKESGRMDRPCLLIAPTSVLGNWRSEAARFAPDLRTLVLHGPQRKAAHGDLAGYDLVVTSYAL</sequence>
<dbReference type="AlphaFoldDB" id="A0A431V9D0"/>
<dbReference type="InterPro" id="IPR027417">
    <property type="entry name" value="P-loop_NTPase"/>
</dbReference>
<dbReference type="InterPro" id="IPR000330">
    <property type="entry name" value="SNF2_N"/>
</dbReference>
<dbReference type="PANTHER" id="PTHR10799">
    <property type="entry name" value="SNF2/RAD54 HELICASE FAMILY"/>
    <property type="match status" value="1"/>
</dbReference>
<dbReference type="Gene3D" id="3.40.50.10810">
    <property type="entry name" value="Tandem AAA-ATPase domain"/>
    <property type="match status" value="1"/>
</dbReference>
<keyword evidence="2" id="KW-0547">Nucleotide-binding</keyword>
<feature type="domain" description="SNF2 N-terminal" evidence="1">
    <location>
        <begin position="1"/>
        <end position="80"/>
    </location>
</feature>
<keyword evidence="2" id="KW-0067">ATP-binding</keyword>
<comment type="caution">
    <text evidence="2">The sequence shown here is derived from an EMBL/GenBank/DDBJ whole genome shotgun (WGS) entry which is preliminary data.</text>
</comment>
<reference evidence="2 3" key="1">
    <citation type="submission" date="2018-12" db="EMBL/GenBank/DDBJ databases">
        <authorList>
            <person name="Yang Y."/>
        </authorList>
    </citation>
    <scope>NUCLEOTIDE SEQUENCE [LARGE SCALE GENOMIC DNA]</scope>
    <source>
        <strain evidence="2 3">L-25-5w-1</strain>
    </source>
</reference>
<keyword evidence="2" id="KW-0347">Helicase</keyword>
<protein>
    <submittedName>
        <fullName evidence="2">DEAD/DEAH box helicase</fullName>
    </submittedName>
</protein>
<organism evidence="2 3">
    <name type="scientific">Azospirillum griseum</name>
    <dbReference type="NCBI Taxonomy" id="2496639"/>
    <lineage>
        <taxon>Bacteria</taxon>
        <taxon>Pseudomonadati</taxon>
        <taxon>Pseudomonadota</taxon>
        <taxon>Alphaproteobacteria</taxon>
        <taxon>Rhodospirillales</taxon>
        <taxon>Azospirillaceae</taxon>
        <taxon>Azospirillum</taxon>
    </lineage>
</organism>
<dbReference type="InterPro" id="IPR038718">
    <property type="entry name" value="SNF2-like_sf"/>
</dbReference>
<feature type="non-terminal residue" evidence="2">
    <location>
        <position position="1"/>
    </location>
</feature>
<evidence type="ECO:0000259" key="1">
    <source>
        <dbReference type="Pfam" id="PF00176"/>
    </source>
</evidence>
<dbReference type="Pfam" id="PF00176">
    <property type="entry name" value="SNF2-rel_dom"/>
    <property type="match status" value="1"/>
</dbReference>
<dbReference type="EMBL" id="RXMA01000195">
    <property type="protein sequence ID" value="RTR07963.1"/>
    <property type="molecule type" value="Genomic_DNA"/>
</dbReference>
<accession>A0A431V9D0</accession>
<evidence type="ECO:0000313" key="3">
    <source>
        <dbReference type="Proteomes" id="UP000277007"/>
    </source>
</evidence>
<keyword evidence="2" id="KW-0378">Hydrolase</keyword>
<dbReference type="GO" id="GO:0004386">
    <property type="term" value="F:helicase activity"/>
    <property type="evidence" value="ECO:0007669"/>
    <property type="project" value="UniProtKB-KW"/>
</dbReference>
<dbReference type="RefSeq" id="WP_148105348.1">
    <property type="nucleotide sequence ID" value="NZ_RXMA01000195.1"/>
</dbReference>
<evidence type="ECO:0000313" key="2">
    <source>
        <dbReference type="EMBL" id="RTR07963.1"/>
    </source>
</evidence>
<feature type="non-terminal residue" evidence="2">
    <location>
        <position position="81"/>
    </location>
</feature>
<dbReference type="OrthoDB" id="9814088at2"/>
<proteinExistence type="predicted"/>
<keyword evidence="3" id="KW-1185">Reference proteome</keyword>
<dbReference type="Proteomes" id="UP000277007">
    <property type="component" value="Unassembled WGS sequence"/>
</dbReference>
<dbReference type="GO" id="GO:0005524">
    <property type="term" value="F:ATP binding"/>
    <property type="evidence" value="ECO:0007669"/>
    <property type="project" value="InterPro"/>
</dbReference>
<dbReference type="SUPFAM" id="SSF52540">
    <property type="entry name" value="P-loop containing nucleoside triphosphate hydrolases"/>
    <property type="match status" value="1"/>
</dbReference>
<gene>
    <name evidence="2" type="ORF">EJ903_26750</name>
</gene>